<organism evidence="1">
    <name type="scientific">bioreactor metagenome</name>
    <dbReference type="NCBI Taxonomy" id="1076179"/>
    <lineage>
        <taxon>unclassified sequences</taxon>
        <taxon>metagenomes</taxon>
        <taxon>ecological metagenomes</taxon>
    </lineage>
</organism>
<proteinExistence type="predicted"/>
<protein>
    <submittedName>
        <fullName evidence="1">Uncharacterized protein</fullName>
    </submittedName>
</protein>
<sequence>MLRQVRQVAIPINGNRTGRVGKIALETRPSGLDRGEIPGHMNRLAIRVHDVAGRQFCGKVM</sequence>
<name>A0A644XJZ2_9ZZZZ</name>
<dbReference type="EMBL" id="VSSQ01002586">
    <property type="protein sequence ID" value="MPM16297.1"/>
    <property type="molecule type" value="Genomic_DNA"/>
</dbReference>
<evidence type="ECO:0000313" key="1">
    <source>
        <dbReference type="EMBL" id="MPM16297.1"/>
    </source>
</evidence>
<reference evidence="1" key="1">
    <citation type="submission" date="2019-08" db="EMBL/GenBank/DDBJ databases">
        <authorList>
            <person name="Kucharzyk K."/>
            <person name="Murdoch R.W."/>
            <person name="Higgins S."/>
            <person name="Loffler F."/>
        </authorList>
    </citation>
    <scope>NUCLEOTIDE SEQUENCE</scope>
</reference>
<comment type="caution">
    <text evidence="1">The sequence shown here is derived from an EMBL/GenBank/DDBJ whole genome shotgun (WGS) entry which is preliminary data.</text>
</comment>
<accession>A0A644XJZ2</accession>
<dbReference type="AlphaFoldDB" id="A0A644XJZ2"/>
<gene>
    <name evidence="1" type="ORF">SDC9_62675</name>
</gene>